<keyword evidence="2" id="KW-1185">Reference proteome</keyword>
<sequence length="52" mass="5906">MRPFWALIALAAGFWLLLAMEMLRRSRAEWEWYAEGCASRVIDGDVDGDSTA</sequence>
<protein>
    <submittedName>
        <fullName evidence="1">Uncharacterized protein</fullName>
    </submittedName>
</protein>
<dbReference type="RefSeq" id="WP_161784807.1">
    <property type="nucleotide sequence ID" value="NZ_JBEAAL010000019.1"/>
</dbReference>
<evidence type="ECO:0000313" key="1">
    <source>
        <dbReference type="EMBL" id="MEQ1407641.1"/>
    </source>
</evidence>
<reference evidence="1 2" key="1">
    <citation type="submission" date="2024-05" db="EMBL/GenBank/DDBJ databases">
        <title>Neorhizobium sp. Rsf11, a plant growth promoting and heavy metal resistant PAH-degrader.</title>
        <authorList>
            <person name="Golubev S.N."/>
            <person name="Muratova A.Y."/>
            <person name="Markelova M.I."/>
        </authorList>
    </citation>
    <scope>NUCLEOTIDE SEQUENCE [LARGE SCALE GENOMIC DNA]</scope>
    <source>
        <strain evidence="1 2">Rsf11</strain>
    </source>
</reference>
<organism evidence="1 2">
    <name type="scientific">Neorhizobium phenanthreniclasticum</name>
    <dbReference type="NCBI Taxonomy" id="3157917"/>
    <lineage>
        <taxon>Bacteria</taxon>
        <taxon>Pseudomonadati</taxon>
        <taxon>Pseudomonadota</taxon>
        <taxon>Alphaproteobacteria</taxon>
        <taxon>Hyphomicrobiales</taxon>
        <taxon>Rhizobiaceae</taxon>
        <taxon>Rhizobium/Agrobacterium group</taxon>
        <taxon>Neorhizobium</taxon>
    </lineage>
</organism>
<name>A0ABV0M6Z5_9HYPH</name>
<accession>A0ABV0M6Z5</accession>
<proteinExistence type="predicted"/>
<dbReference type="EMBL" id="JBEAAL010000019">
    <property type="protein sequence ID" value="MEQ1407641.1"/>
    <property type="molecule type" value="Genomic_DNA"/>
</dbReference>
<comment type="caution">
    <text evidence="1">The sequence shown here is derived from an EMBL/GenBank/DDBJ whole genome shotgun (WGS) entry which is preliminary data.</text>
</comment>
<dbReference type="Proteomes" id="UP001496627">
    <property type="component" value="Unassembled WGS sequence"/>
</dbReference>
<gene>
    <name evidence="1" type="ORF">ABK249_22205</name>
</gene>
<evidence type="ECO:0000313" key="2">
    <source>
        <dbReference type="Proteomes" id="UP001496627"/>
    </source>
</evidence>